<dbReference type="AlphaFoldDB" id="A0A3M6ADD3"/>
<organism evidence="2 3">
    <name type="scientific">Pseudomonas savastanoi</name>
    <name type="common">Pseudomonas syringae pv. savastanoi</name>
    <dbReference type="NCBI Taxonomy" id="29438"/>
    <lineage>
        <taxon>Bacteria</taxon>
        <taxon>Pseudomonadati</taxon>
        <taxon>Pseudomonadota</taxon>
        <taxon>Gammaproteobacteria</taxon>
        <taxon>Pseudomonadales</taxon>
        <taxon>Pseudomonadaceae</taxon>
        <taxon>Pseudomonas</taxon>
    </lineage>
</organism>
<evidence type="ECO:0000256" key="1">
    <source>
        <dbReference type="SAM" id="MobiDB-lite"/>
    </source>
</evidence>
<accession>A0A3M6ADD3</accession>
<dbReference type="Proteomes" id="UP000272241">
    <property type="component" value="Unassembled WGS sequence"/>
</dbReference>
<protein>
    <submittedName>
        <fullName evidence="2">Uncharacterized protein</fullName>
    </submittedName>
</protein>
<evidence type="ECO:0000313" key="2">
    <source>
        <dbReference type="EMBL" id="RMV17062.1"/>
    </source>
</evidence>
<dbReference type="EMBL" id="RBUO01000230">
    <property type="protein sequence ID" value="RMV17062.1"/>
    <property type="molecule type" value="Genomic_DNA"/>
</dbReference>
<evidence type="ECO:0000313" key="3">
    <source>
        <dbReference type="Proteomes" id="UP000272241"/>
    </source>
</evidence>
<feature type="region of interest" description="Disordered" evidence="1">
    <location>
        <begin position="63"/>
        <end position="85"/>
    </location>
</feature>
<gene>
    <name evidence="2" type="ORF">ALP15_200011</name>
</gene>
<name>A0A3M6ADD3_PSESS</name>
<sequence length="137" mass="15434">MAMLVGFLMPCGFLFGLSKLRRLERKAERRNDSLLFSVCDGVGCGVLNRGLFRSGHGVTRKSNWPGTCPRSRSIHQSPRNRPSLLSPSFVEQIDHDLGIERSRRRCIGIPQQLRIEVSTGSVGFTQQFCQMERLVVT</sequence>
<proteinExistence type="predicted"/>
<comment type="caution">
    <text evidence="2">The sequence shown here is derived from an EMBL/GenBank/DDBJ whole genome shotgun (WGS) entry which is preliminary data.</text>
</comment>
<reference evidence="2 3" key="1">
    <citation type="submission" date="2018-08" db="EMBL/GenBank/DDBJ databases">
        <title>Recombination of ecologically and evolutionarily significant loci maintains genetic cohesion in the Pseudomonas syringae species complex.</title>
        <authorList>
            <person name="Dillon M."/>
            <person name="Thakur S."/>
            <person name="Almeida R.N.D."/>
            <person name="Weir B.S."/>
            <person name="Guttman D.S."/>
        </authorList>
    </citation>
    <scope>NUCLEOTIDE SEQUENCE [LARGE SCALE GENOMIC DNA]</scope>
    <source>
        <strain evidence="2 3">ICMP 11895</strain>
    </source>
</reference>